<dbReference type="Proteomes" id="UP001066276">
    <property type="component" value="Chromosome 6"/>
</dbReference>
<sequence length="106" mass="12459">MVAWPRAFQFRAAPTGFYNARYQMHKITGLLLKNDPPLAQPELPALMPKGRIQDPYYNKRLSFEVRRIDAWSDLRKSERGFPRGVIARWGGGEGFECWEWTWHFSS</sequence>
<proteinExistence type="predicted"/>
<protein>
    <recommendedName>
        <fullName evidence="3">Complex I-B14.5a</fullName>
    </recommendedName>
</protein>
<keyword evidence="2" id="KW-1185">Reference proteome</keyword>
<comment type="caution">
    <text evidence="1">The sequence shown here is derived from an EMBL/GenBank/DDBJ whole genome shotgun (WGS) entry which is preliminary data.</text>
</comment>
<dbReference type="EMBL" id="JANPWB010000010">
    <property type="protein sequence ID" value="KAJ1145997.1"/>
    <property type="molecule type" value="Genomic_DNA"/>
</dbReference>
<organism evidence="1 2">
    <name type="scientific">Pleurodeles waltl</name>
    <name type="common">Iberian ribbed newt</name>
    <dbReference type="NCBI Taxonomy" id="8319"/>
    <lineage>
        <taxon>Eukaryota</taxon>
        <taxon>Metazoa</taxon>
        <taxon>Chordata</taxon>
        <taxon>Craniata</taxon>
        <taxon>Vertebrata</taxon>
        <taxon>Euteleostomi</taxon>
        <taxon>Amphibia</taxon>
        <taxon>Batrachia</taxon>
        <taxon>Caudata</taxon>
        <taxon>Salamandroidea</taxon>
        <taxon>Salamandridae</taxon>
        <taxon>Pleurodelinae</taxon>
        <taxon>Pleurodeles</taxon>
    </lineage>
</organism>
<reference evidence="1" key="1">
    <citation type="journal article" date="2022" name="bioRxiv">
        <title>Sequencing and chromosome-scale assembly of the giantPleurodeles waltlgenome.</title>
        <authorList>
            <person name="Brown T."/>
            <person name="Elewa A."/>
            <person name="Iarovenko S."/>
            <person name="Subramanian E."/>
            <person name="Araus A.J."/>
            <person name="Petzold A."/>
            <person name="Susuki M."/>
            <person name="Suzuki K.-i.T."/>
            <person name="Hayashi T."/>
            <person name="Toyoda A."/>
            <person name="Oliveira C."/>
            <person name="Osipova E."/>
            <person name="Leigh N.D."/>
            <person name="Simon A."/>
            <person name="Yun M.H."/>
        </authorList>
    </citation>
    <scope>NUCLEOTIDE SEQUENCE</scope>
    <source>
        <strain evidence="1">20211129_DDA</strain>
        <tissue evidence="1">Liver</tissue>
    </source>
</reference>
<evidence type="ECO:0000313" key="1">
    <source>
        <dbReference type="EMBL" id="KAJ1145997.1"/>
    </source>
</evidence>
<evidence type="ECO:0008006" key="3">
    <source>
        <dbReference type="Google" id="ProtNLM"/>
    </source>
</evidence>
<accession>A0AAV7R2T2</accession>
<name>A0AAV7R2T2_PLEWA</name>
<dbReference type="AlphaFoldDB" id="A0AAV7R2T2"/>
<gene>
    <name evidence="1" type="ORF">NDU88_012279</name>
</gene>
<evidence type="ECO:0000313" key="2">
    <source>
        <dbReference type="Proteomes" id="UP001066276"/>
    </source>
</evidence>